<dbReference type="GO" id="GO:0003824">
    <property type="term" value="F:catalytic activity"/>
    <property type="evidence" value="ECO:0007669"/>
    <property type="project" value="InterPro"/>
</dbReference>
<evidence type="ECO:0008006" key="3">
    <source>
        <dbReference type="Google" id="ProtNLM"/>
    </source>
</evidence>
<dbReference type="NCBIfam" id="NF040903">
    <property type="entry name" value="GguC"/>
    <property type="match status" value="1"/>
</dbReference>
<dbReference type="SUPFAM" id="SSF56529">
    <property type="entry name" value="FAH"/>
    <property type="match status" value="1"/>
</dbReference>
<accession>D8IS06</accession>
<dbReference type="KEGG" id="hse:Hsero_3871"/>
<dbReference type="STRING" id="757424.Hsero_3871"/>
<gene>
    <name evidence="1" type="ordered locus">Hsero_3871</name>
</gene>
<proteinExistence type="predicted"/>
<dbReference type="InterPro" id="IPR036663">
    <property type="entry name" value="Fumarylacetoacetase_C_sf"/>
</dbReference>
<reference evidence="1 2" key="1">
    <citation type="submission" date="2010-04" db="EMBL/GenBank/DDBJ databases">
        <title>The genome of Herbaspirillum seropedicae SmR1, an endophytic, nitrogen-fixing, plant-growth promoting beta-Proteobacteria.</title>
        <authorList>
            <person name="Pedrosa F.O."/>
            <person name="Monteiro R.A."/>
            <person name="Wassem R."/>
            <person name="Cruz L.M."/>
            <person name="Ayub R.A."/>
            <person name="Colauto N.B."/>
            <person name="Fernandez M.A."/>
            <person name="Fungaro M.H.P."/>
            <person name="Grisard E.C."/>
            <person name="Hungria M."/>
            <person name="Madeira H.M.F."/>
            <person name="Nodari R.O."/>
            <person name="Osaku C.A."/>
            <person name="Petzl-Erler M.L."/>
            <person name="Terenzi H."/>
            <person name="Vieira L.G.E."/>
            <person name="Almeida M.I.M."/>
            <person name="Alves L.R."/>
            <person name="Arantes O.M.N."/>
            <person name="Balsanelli E."/>
            <person name="Barcellos F.G."/>
            <person name="Baura V.A."/>
            <person name="Binde D.R."/>
            <person name="Campo R.J."/>
            <person name="Chubatsu L.S."/>
            <person name="Chueire L.M.O."/>
            <person name="Ciferri R.R."/>
            <person name="Correa L.C."/>
            <person name="da Conceicao Silva J.L."/>
            <person name="Dabul A.N.G."/>
            <person name="Dambros B.P."/>
            <person name="Faoro H."/>
            <person name="Favetti A."/>
            <person name="Friedermann G."/>
            <person name="Furlaneto M.C."/>
            <person name="Gasques L.S."/>
            <person name="Gimenes C.C.T."/>
            <person name="Gioppo N.M.R."/>
            <person name="Glienke-Blanco C."/>
            <person name="Godoy L.P."/>
            <person name="Guerra M.P."/>
            <person name="Karp S."/>
            <person name="Kava-Cordeiro V."/>
            <person name="Margarido V.P."/>
            <person name="Mathioni S.M."/>
            <person name="Menck-Soares M.A."/>
            <person name="Murace N.K."/>
            <person name="Nicolas M.F."/>
            <person name="Oliveira C.E.C."/>
            <person name="Pagnan N.A.B."/>
            <person name="Pamphile J.A."/>
            <person name="Patussi E.V."/>
            <person name="Pereira L.F.P."/>
            <person name="Pereira-Ferrari L."/>
            <person name="Pinto F.G.S."/>
            <person name="Precoma C."/>
            <person name="Prioli A.J."/>
            <person name="Prioli S.M.A.P."/>
            <person name="Raittz R.T."/>
            <person name="Ramos H.J.O."/>
            <person name="Ribeiro E.M.S.F."/>
            <person name="Rigo L.U."/>
            <person name="Rocha C.L.M.S.C."/>
            <person name="Rocha S.N."/>
            <person name="Santos K."/>
            <person name="Satori D."/>
            <person name="Silva A.G."/>
            <person name="Simao R.C.G."/>
            <person name="Soares M.A.M."/>
            <person name="Souza E.M."/>
            <person name="Steffens M.B.R."/>
            <person name="Steindel M."/>
            <person name="Tadra-Sfeir M.Z."/>
            <person name="Takahashi E.K."/>
            <person name="Torres R.A."/>
            <person name="Valle J.S."/>
            <person name="Vernal J.I."/>
            <person name="Vilas-Boas L.A."/>
            <person name="Watanabe M.A.E."/>
            <person name="Weiss V.A."/>
            <person name="Yates M.A."/>
            <person name="Souza E.M."/>
        </authorList>
    </citation>
    <scope>NUCLEOTIDE SEQUENCE [LARGE SCALE GENOMIC DNA]</scope>
    <source>
        <strain evidence="1 2">SmR1</strain>
    </source>
</reference>
<dbReference type="AlphaFoldDB" id="D8IS06"/>
<name>D8IS06_HERSS</name>
<keyword evidence="2" id="KW-1185">Reference proteome</keyword>
<dbReference type="eggNOG" id="COG3802">
    <property type="taxonomic scope" value="Bacteria"/>
</dbReference>
<organism evidence="1 2">
    <name type="scientific">Herbaspirillum seropedicae (strain SmR1)</name>
    <dbReference type="NCBI Taxonomy" id="757424"/>
    <lineage>
        <taxon>Bacteria</taxon>
        <taxon>Pseudomonadati</taxon>
        <taxon>Pseudomonadota</taxon>
        <taxon>Betaproteobacteria</taxon>
        <taxon>Burkholderiales</taxon>
        <taxon>Oxalobacteraceae</taxon>
        <taxon>Herbaspirillum</taxon>
    </lineage>
</organism>
<dbReference type="Gene3D" id="3.90.850.10">
    <property type="entry name" value="Fumarylacetoacetase-like, C-terminal domain"/>
    <property type="match status" value="1"/>
</dbReference>
<dbReference type="InterPro" id="IPR009645">
    <property type="entry name" value="GguC"/>
</dbReference>
<dbReference type="PIRSF" id="PIRSF033905">
    <property type="entry name" value="UCP033905"/>
    <property type="match status" value="1"/>
</dbReference>
<protein>
    <recommendedName>
        <fullName evidence="3">FAH family protein</fullName>
    </recommendedName>
</protein>
<dbReference type="EMBL" id="CP002039">
    <property type="protein sequence ID" value="ADJ65349.1"/>
    <property type="molecule type" value="Genomic_DNA"/>
</dbReference>
<dbReference type="HOGENOM" id="CLU_061561_0_0_4"/>
<dbReference type="Proteomes" id="UP000000329">
    <property type="component" value="Chromosome"/>
</dbReference>
<evidence type="ECO:0000313" key="2">
    <source>
        <dbReference type="Proteomes" id="UP000000329"/>
    </source>
</evidence>
<sequence>MADRQGDPVRLIQYRDRAGERRVGIVNGGQIQALDQVATMRELALLALQRGIGLERQAQLLNTDRCEDYAAILAEGRILAPLDHPDPAHCRISGAGTTHLGSATTRDKMHRRIEGDELDKTDTQLMIEWGIAGGRPAAGEAGVQPEWFYKGDGSSIVAPGAALPRPDFALDGGEEPEIVGLYLIDEEGCPRRLGFAIGNEFSDHVMERRNYLYQGHSKLRHCSFGPELLVGLPPAHLVGMTRIRRNGRVIWEQEFLTGPDNMCHSIENLEYHYFKYSHLLHAGDVHVHYMGAANLSFAYSVRTEDGDSIEISIPDFGAPLVNGIAHVKSAFRPGGVKPL</sequence>
<evidence type="ECO:0000313" key="1">
    <source>
        <dbReference type="EMBL" id="ADJ65349.1"/>
    </source>
</evidence>